<reference evidence="1 2" key="1">
    <citation type="submission" date="2018-08" db="EMBL/GenBank/DDBJ databases">
        <title>Recombination of ecologically and evolutionarily significant loci maintains genetic cohesion in the Pseudomonas syringae species complex.</title>
        <authorList>
            <person name="Dillon M."/>
            <person name="Thakur S."/>
            <person name="Almeida R.N.D."/>
            <person name="Weir B.S."/>
            <person name="Guttman D.S."/>
        </authorList>
    </citation>
    <scope>NUCLEOTIDE SEQUENCE [LARGE SCALE GENOMIC DNA]</scope>
    <source>
        <strain evidence="1 2">ICMP 11935</strain>
    </source>
</reference>
<accession>A0A3M5XAT2</accession>
<dbReference type="AlphaFoldDB" id="A0A3M5XAT2"/>
<dbReference type="EMBL" id="RBUF01000051">
    <property type="protein sequence ID" value="RMU79064.1"/>
    <property type="molecule type" value="Genomic_DNA"/>
</dbReference>
<protein>
    <submittedName>
        <fullName evidence="1">Uncharacterized protein</fullName>
    </submittedName>
</protein>
<name>A0A3M5XAT2_PSEAP</name>
<evidence type="ECO:0000313" key="2">
    <source>
        <dbReference type="Proteomes" id="UP000274315"/>
    </source>
</evidence>
<proteinExistence type="predicted"/>
<evidence type="ECO:0000313" key="1">
    <source>
        <dbReference type="EMBL" id="RMU79064.1"/>
    </source>
</evidence>
<organism evidence="1 2">
    <name type="scientific">Pseudomonas syringae pv. aptata</name>
    <dbReference type="NCBI Taxonomy" id="83167"/>
    <lineage>
        <taxon>Bacteria</taxon>
        <taxon>Pseudomonadati</taxon>
        <taxon>Pseudomonadota</taxon>
        <taxon>Gammaproteobacteria</taxon>
        <taxon>Pseudomonadales</taxon>
        <taxon>Pseudomonadaceae</taxon>
        <taxon>Pseudomonas</taxon>
        <taxon>Pseudomonas syringae</taxon>
    </lineage>
</organism>
<dbReference type="Proteomes" id="UP000274315">
    <property type="component" value="Unassembled WGS sequence"/>
</dbReference>
<comment type="caution">
    <text evidence="1">The sequence shown here is derived from an EMBL/GenBank/DDBJ whole genome shotgun (WGS) entry which is preliminary data.</text>
</comment>
<sequence length="182" mass="19981">MVSRVVLVVVLLIPTLNRCRQRADSAVGKHEGQTFDLPPHAREGPVAGRCTAGHRTGYVRKVDAIGSQVVRTDQHLERVGVINRPINRNPADQRGHGHRPHQRRVLRQGVGTSYLLTLLLLPTHVIADGLSACRERFLSSVYGLAEGCRKAVGAGWDAIAGSDRFTVAVQGRRVLWIDPHDV</sequence>
<gene>
    <name evidence="1" type="ORF">ALP24_02135</name>
</gene>